<gene>
    <name evidence="1" type="ORF">UFOPK4061_00392</name>
</gene>
<proteinExistence type="predicted"/>
<dbReference type="AntiFam" id="ANF00159">
    <property type="entry name" value="Shadow ORF (opposite uvrA)"/>
</dbReference>
<dbReference type="AlphaFoldDB" id="A0A6J7PAX3"/>
<name>A0A6J7PAX3_9ZZZZ</name>
<dbReference type="EMBL" id="CAFBPD010000051">
    <property type="protein sequence ID" value="CAB5002517.1"/>
    <property type="molecule type" value="Genomic_DNA"/>
</dbReference>
<organism evidence="1">
    <name type="scientific">freshwater metagenome</name>
    <dbReference type="NCBI Taxonomy" id="449393"/>
    <lineage>
        <taxon>unclassified sequences</taxon>
        <taxon>metagenomes</taxon>
        <taxon>ecological metagenomes</taxon>
    </lineage>
</organism>
<evidence type="ECO:0000313" key="1">
    <source>
        <dbReference type="EMBL" id="CAB5002517.1"/>
    </source>
</evidence>
<reference evidence="1" key="1">
    <citation type="submission" date="2020-05" db="EMBL/GenBank/DDBJ databases">
        <authorList>
            <person name="Chiriac C."/>
            <person name="Salcher M."/>
            <person name="Ghai R."/>
            <person name="Kavagutti S V."/>
        </authorList>
    </citation>
    <scope>NUCLEOTIDE SEQUENCE</scope>
</reference>
<protein>
    <submittedName>
        <fullName evidence="1">Unannotated protein</fullName>
    </submittedName>
</protein>
<sequence length="132" mass="14111">MKAGRRLIEDVDRAAGRTLLQLGGKCHPLGLASGKGRRRLPHTNVAEADVDEGGEMAGDRGYRSKELQCLLDRHIEHLGDGLALEANLECLAVVSLADADFARHVDVWEEVHLDLQGAIAGAGLAPATLDIE</sequence>
<accession>A0A6J7PAX3</accession>